<dbReference type="Gene3D" id="1.10.260.40">
    <property type="entry name" value="lambda repressor-like DNA-binding domains"/>
    <property type="match status" value="1"/>
</dbReference>
<dbReference type="InterPro" id="IPR010982">
    <property type="entry name" value="Lambda_DNA-bd_dom_sf"/>
</dbReference>
<dbReference type="RefSeq" id="WP_342024791.1">
    <property type="nucleotide sequence ID" value="NZ_CP151657.1"/>
</dbReference>
<reference evidence="7 8" key="1">
    <citation type="submission" date="2024-04" db="EMBL/GenBank/DDBJ databases">
        <title>Arthrobacter sp. from Plains bison fecal sample.</title>
        <authorList>
            <person name="Ruzzini A."/>
        </authorList>
    </citation>
    <scope>NUCLEOTIDE SEQUENCE [LARGE SCALE GENOMIC DNA]</scope>
    <source>
        <strain evidence="7 8">EINP1</strain>
    </source>
</reference>
<dbReference type="Pfam" id="PF13377">
    <property type="entry name" value="Peripla_BP_3"/>
    <property type="match status" value="1"/>
</dbReference>
<evidence type="ECO:0000256" key="4">
    <source>
        <dbReference type="SAM" id="MobiDB-lite"/>
    </source>
</evidence>
<proteinExistence type="predicted"/>
<gene>
    <name evidence="7" type="ORF">AAE021_06480</name>
</gene>
<dbReference type="PRINTS" id="PR00036">
    <property type="entry name" value="HTHLACI"/>
</dbReference>
<dbReference type="InterPro" id="IPR028082">
    <property type="entry name" value="Peripla_BP_I"/>
</dbReference>
<evidence type="ECO:0000256" key="2">
    <source>
        <dbReference type="ARBA" id="ARBA00023125"/>
    </source>
</evidence>
<feature type="region of interest" description="Disordered" evidence="4">
    <location>
        <begin position="313"/>
        <end position="361"/>
    </location>
</feature>
<dbReference type="SMART" id="SM00354">
    <property type="entry name" value="HTH_LACI"/>
    <property type="match status" value="1"/>
</dbReference>
<dbReference type="PROSITE" id="PS50943">
    <property type="entry name" value="HTH_CROC1"/>
    <property type="match status" value="1"/>
</dbReference>
<protein>
    <submittedName>
        <fullName evidence="7">LacI family DNA-binding transcriptional regulator</fullName>
    </submittedName>
</protein>
<dbReference type="PANTHER" id="PTHR30146">
    <property type="entry name" value="LACI-RELATED TRANSCRIPTIONAL REPRESSOR"/>
    <property type="match status" value="1"/>
</dbReference>
<dbReference type="Gene3D" id="3.40.50.2300">
    <property type="match status" value="2"/>
</dbReference>
<feature type="domain" description="HTH lacI-type" evidence="5">
    <location>
        <begin position="13"/>
        <end position="67"/>
    </location>
</feature>
<accession>A0ABZ2ZZT8</accession>
<dbReference type="SUPFAM" id="SSF53822">
    <property type="entry name" value="Periplasmic binding protein-like I"/>
    <property type="match status" value="1"/>
</dbReference>
<evidence type="ECO:0000256" key="1">
    <source>
        <dbReference type="ARBA" id="ARBA00023015"/>
    </source>
</evidence>
<dbReference type="CDD" id="cd01392">
    <property type="entry name" value="HTH_LacI"/>
    <property type="match status" value="1"/>
</dbReference>
<dbReference type="InterPro" id="IPR000843">
    <property type="entry name" value="HTH_LacI"/>
</dbReference>
<keyword evidence="1" id="KW-0805">Transcription regulation</keyword>
<dbReference type="Pfam" id="PF00356">
    <property type="entry name" value="LacI"/>
    <property type="match status" value="1"/>
</dbReference>
<dbReference type="InterPro" id="IPR001387">
    <property type="entry name" value="Cro/C1-type_HTH"/>
</dbReference>
<evidence type="ECO:0000259" key="5">
    <source>
        <dbReference type="PROSITE" id="PS50932"/>
    </source>
</evidence>
<dbReference type="Proteomes" id="UP001448858">
    <property type="component" value="Chromosome"/>
</dbReference>
<dbReference type="SUPFAM" id="SSF47413">
    <property type="entry name" value="lambda repressor-like DNA-binding domains"/>
    <property type="match status" value="1"/>
</dbReference>
<feature type="compositionally biased region" description="Low complexity" evidence="4">
    <location>
        <begin position="313"/>
        <end position="343"/>
    </location>
</feature>
<dbReference type="PANTHER" id="PTHR30146:SF153">
    <property type="entry name" value="LACTOSE OPERON REPRESSOR"/>
    <property type="match status" value="1"/>
</dbReference>
<evidence type="ECO:0000313" key="8">
    <source>
        <dbReference type="Proteomes" id="UP001448858"/>
    </source>
</evidence>
<sequence length="361" mass="37835">MPSLQRRLSGAPPTMEDVARMAGVSHQTVSRVLNDHPNVSAGTKEKVSAAISELGYRRNAAARSLVTRSSKVIGVIITELEQYGPASTLLGLQEAAFRNGYFVSVAGLRELTRDAVLESVNHLLNQAPDGIVVVAPVQAGVDLFRDLELKIPLEIVAGGLAPEGSQEQAARMAVGHLADLGHRSIAHLAGPEQWMDAQRRASGWRGELLARGLVAAPPMTGDWGAESGYRNGLEFDAAAHSAVFVANDQMALGFMRALHERGISVPGDISVVGFDDQPEAAYFLPPLTTVRQDFRGMGRFCIDHLLLEVSGGTSRNASGSGTAAGSGAAEPGPAAAPDPRGAESTPESGLIVRSSTAPPAK</sequence>
<evidence type="ECO:0000259" key="6">
    <source>
        <dbReference type="PROSITE" id="PS50943"/>
    </source>
</evidence>
<dbReference type="PROSITE" id="PS50932">
    <property type="entry name" value="HTH_LACI_2"/>
    <property type="match status" value="1"/>
</dbReference>
<keyword evidence="3" id="KW-0804">Transcription</keyword>
<dbReference type="EMBL" id="CP151657">
    <property type="protein sequence ID" value="WZP17196.1"/>
    <property type="molecule type" value="Genomic_DNA"/>
</dbReference>
<keyword evidence="8" id="KW-1185">Reference proteome</keyword>
<feature type="domain" description="HTH cro/C1-type" evidence="6">
    <location>
        <begin position="14"/>
        <end position="57"/>
    </location>
</feature>
<dbReference type="CDD" id="cd01574">
    <property type="entry name" value="PBP1_LacI"/>
    <property type="match status" value="1"/>
</dbReference>
<evidence type="ECO:0000313" key="7">
    <source>
        <dbReference type="EMBL" id="WZP17196.1"/>
    </source>
</evidence>
<dbReference type="PROSITE" id="PS00356">
    <property type="entry name" value="HTH_LACI_1"/>
    <property type="match status" value="1"/>
</dbReference>
<dbReference type="GO" id="GO:0003677">
    <property type="term" value="F:DNA binding"/>
    <property type="evidence" value="ECO:0007669"/>
    <property type="project" value="UniProtKB-KW"/>
</dbReference>
<keyword evidence="2 7" id="KW-0238">DNA-binding</keyword>
<organism evidence="7 8">
    <name type="scientific">Arthrobacter citreus</name>
    <dbReference type="NCBI Taxonomy" id="1670"/>
    <lineage>
        <taxon>Bacteria</taxon>
        <taxon>Bacillati</taxon>
        <taxon>Actinomycetota</taxon>
        <taxon>Actinomycetes</taxon>
        <taxon>Micrococcales</taxon>
        <taxon>Micrococcaceae</taxon>
        <taxon>Arthrobacter</taxon>
    </lineage>
</organism>
<name>A0ABZ2ZZT8_9MICC</name>
<evidence type="ECO:0000256" key="3">
    <source>
        <dbReference type="ARBA" id="ARBA00023163"/>
    </source>
</evidence>
<dbReference type="InterPro" id="IPR046335">
    <property type="entry name" value="LacI/GalR-like_sensor"/>
</dbReference>